<dbReference type="InterPro" id="IPR004181">
    <property type="entry name" value="Znf_MIZ"/>
</dbReference>
<dbReference type="InterPro" id="IPR013083">
    <property type="entry name" value="Znf_RING/FYVE/PHD"/>
</dbReference>
<dbReference type="GO" id="GO:0030915">
    <property type="term" value="C:Smc5-Smc6 complex"/>
    <property type="evidence" value="ECO:0007669"/>
    <property type="project" value="InterPro"/>
</dbReference>
<gene>
    <name evidence="13" type="ORF">EX895_001005</name>
</gene>
<dbReference type="SUPFAM" id="SSF57850">
    <property type="entry name" value="RING/U-box"/>
    <property type="match status" value="1"/>
</dbReference>
<dbReference type="GO" id="GO:0061665">
    <property type="term" value="F:SUMO ligase activity"/>
    <property type="evidence" value="ECO:0007669"/>
    <property type="project" value="TreeGrafter"/>
</dbReference>
<evidence type="ECO:0000313" key="13">
    <source>
        <dbReference type="EMBL" id="TKY91006.1"/>
    </source>
</evidence>
<keyword evidence="6 10" id="KW-0863">Zinc-finger</keyword>
<evidence type="ECO:0000256" key="11">
    <source>
        <dbReference type="SAM" id="MobiDB-lite"/>
    </source>
</evidence>
<reference evidence="13 14" key="1">
    <citation type="submission" date="2019-05" db="EMBL/GenBank/DDBJ databases">
        <title>Sporisorium graminicola CBS 10092 draft sequencing and annotation.</title>
        <authorList>
            <person name="Solano-Gonzalez S."/>
            <person name="Caddick M.X."/>
            <person name="Darby A."/>
        </authorList>
    </citation>
    <scope>NUCLEOTIDE SEQUENCE [LARGE SCALE GENOMIC DNA]</scope>
    <source>
        <strain evidence="13 14">CBS 10092</strain>
    </source>
</reference>
<evidence type="ECO:0000256" key="8">
    <source>
        <dbReference type="ARBA" id="ARBA00022833"/>
    </source>
</evidence>
<dbReference type="Gene3D" id="3.30.40.10">
    <property type="entry name" value="Zinc/RING finger domain, C3HC4 (zinc finger)"/>
    <property type="match status" value="1"/>
</dbReference>
<evidence type="ECO:0000256" key="3">
    <source>
        <dbReference type="ARBA" id="ARBA00008212"/>
    </source>
</evidence>
<comment type="pathway">
    <text evidence="2">Protein modification; protein sumoylation.</text>
</comment>
<keyword evidence="4" id="KW-0808">Transferase</keyword>
<evidence type="ECO:0000313" key="14">
    <source>
        <dbReference type="Proteomes" id="UP000306050"/>
    </source>
</evidence>
<dbReference type="OrthoDB" id="26899at2759"/>
<dbReference type="PANTHER" id="PTHR21330">
    <property type="entry name" value="E3 SUMO-PROTEIN LIGASE NSE2"/>
    <property type="match status" value="1"/>
</dbReference>
<dbReference type="Proteomes" id="UP000306050">
    <property type="component" value="Chromosome SGRAM_1"/>
</dbReference>
<accession>A0A4U7L2G9</accession>
<proteinExistence type="inferred from homology"/>
<name>A0A4U7L2G9_9BASI</name>
<evidence type="ECO:0000256" key="10">
    <source>
        <dbReference type="PROSITE-ProRule" id="PRU00452"/>
    </source>
</evidence>
<dbReference type="CDD" id="cd16651">
    <property type="entry name" value="SPL-RING_NSE2"/>
    <property type="match status" value="1"/>
</dbReference>
<dbReference type="AlphaFoldDB" id="A0A4U7L2G9"/>
<dbReference type="GO" id="GO:0000724">
    <property type="term" value="P:double-strand break repair via homologous recombination"/>
    <property type="evidence" value="ECO:0007669"/>
    <property type="project" value="InterPro"/>
</dbReference>
<keyword evidence="8" id="KW-0862">Zinc</keyword>
<keyword evidence="5" id="KW-0479">Metal-binding</keyword>
<keyword evidence="14" id="KW-1185">Reference proteome</keyword>
<feature type="domain" description="SP-RING-type" evidence="12">
    <location>
        <begin position="230"/>
        <end position="310"/>
    </location>
</feature>
<dbReference type="GO" id="GO:0005634">
    <property type="term" value="C:nucleus"/>
    <property type="evidence" value="ECO:0007669"/>
    <property type="project" value="UniProtKB-SubCell"/>
</dbReference>
<organism evidence="13 14">
    <name type="scientific">Sporisorium graminicola</name>
    <dbReference type="NCBI Taxonomy" id="280036"/>
    <lineage>
        <taxon>Eukaryota</taxon>
        <taxon>Fungi</taxon>
        <taxon>Dikarya</taxon>
        <taxon>Basidiomycota</taxon>
        <taxon>Ustilaginomycotina</taxon>
        <taxon>Ustilaginomycetes</taxon>
        <taxon>Ustilaginales</taxon>
        <taxon>Ustilaginaceae</taxon>
        <taxon>Sporisorium</taxon>
    </lineage>
</organism>
<evidence type="ECO:0000256" key="4">
    <source>
        <dbReference type="ARBA" id="ARBA00022679"/>
    </source>
</evidence>
<dbReference type="GeneID" id="40723900"/>
<dbReference type="EMBL" id="SRRM01000002">
    <property type="protein sequence ID" value="TKY91006.1"/>
    <property type="molecule type" value="Genomic_DNA"/>
</dbReference>
<feature type="region of interest" description="Disordered" evidence="11">
    <location>
        <begin position="1"/>
        <end position="77"/>
    </location>
</feature>
<dbReference type="UniPathway" id="UPA00886"/>
<evidence type="ECO:0000256" key="6">
    <source>
        <dbReference type="ARBA" id="ARBA00022771"/>
    </source>
</evidence>
<dbReference type="GO" id="GO:0016925">
    <property type="term" value="P:protein sumoylation"/>
    <property type="evidence" value="ECO:0007669"/>
    <property type="project" value="UniProtKB-UniPathway"/>
</dbReference>
<feature type="compositionally biased region" description="Low complexity" evidence="11">
    <location>
        <begin position="40"/>
        <end position="65"/>
    </location>
</feature>
<protein>
    <recommendedName>
        <fullName evidence="12">SP-RING-type domain-containing protein</fullName>
    </recommendedName>
</protein>
<dbReference type="RefSeq" id="XP_029742991.1">
    <property type="nucleotide sequence ID" value="XM_029881605.1"/>
</dbReference>
<evidence type="ECO:0000256" key="5">
    <source>
        <dbReference type="ARBA" id="ARBA00022723"/>
    </source>
</evidence>
<keyword evidence="9" id="KW-0539">Nucleus</keyword>
<dbReference type="InterPro" id="IPR026846">
    <property type="entry name" value="Nse2(Mms21)"/>
</dbReference>
<evidence type="ECO:0000256" key="2">
    <source>
        <dbReference type="ARBA" id="ARBA00004718"/>
    </source>
</evidence>
<dbReference type="GO" id="GO:0008270">
    <property type="term" value="F:zinc ion binding"/>
    <property type="evidence" value="ECO:0007669"/>
    <property type="project" value="UniProtKB-KW"/>
</dbReference>
<dbReference type="KEGG" id="sgra:EX895_001005"/>
<evidence type="ECO:0000256" key="7">
    <source>
        <dbReference type="ARBA" id="ARBA00022786"/>
    </source>
</evidence>
<evidence type="ECO:0000256" key="9">
    <source>
        <dbReference type="ARBA" id="ARBA00023242"/>
    </source>
</evidence>
<comment type="caution">
    <text evidence="13">The sequence shown here is derived from an EMBL/GenBank/DDBJ whole genome shotgun (WGS) entry which is preliminary data.</text>
</comment>
<comment type="similarity">
    <text evidence="3">Belongs to the NSE2 family.</text>
</comment>
<sequence>MPSSTRRRRVDDSEDETEDVAPPSQRRSQHTKSTNRATPSSAAGPSGARNNAAASSSQAGASNGADLGAELRPQPLGREHVPNVRSLMAELKSQDQSILKCIELLNETAEQLAEAFRAQDECNELERADADLRELIDAQAEKAIRRKVLDEIAQDLHTGVDMDDPAKRYKEDVQTQLDTYNKQTSRQKYAKNTDYHNFKNTVWVTKEDGPMPLVKDLIPAEPGDDDASDDDDDVQTGGVVQNFRCPLTTNILEDPLSNTLCTHSYSRAAITEYVAAGNNRCPASSCMANVSMRSLKQDPLLVKKVAAFKRREEERLIARRQTSTVLY</sequence>
<keyword evidence="7" id="KW-0833">Ubl conjugation pathway</keyword>
<evidence type="ECO:0000259" key="12">
    <source>
        <dbReference type="PROSITE" id="PS51044"/>
    </source>
</evidence>
<dbReference type="PANTHER" id="PTHR21330:SF1">
    <property type="entry name" value="E3 SUMO-PROTEIN LIGASE NSE2"/>
    <property type="match status" value="1"/>
</dbReference>
<evidence type="ECO:0000256" key="1">
    <source>
        <dbReference type="ARBA" id="ARBA00004123"/>
    </source>
</evidence>
<dbReference type="PROSITE" id="PS51044">
    <property type="entry name" value="ZF_SP_RING"/>
    <property type="match status" value="1"/>
</dbReference>
<comment type="subcellular location">
    <subcellularLocation>
        <location evidence="1">Nucleus</location>
    </subcellularLocation>
</comment>
<dbReference type="Pfam" id="PF11789">
    <property type="entry name" value="zf-Nse"/>
    <property type="match status" value="1"/>
</dbReference>